<feature type="compositionally biased region" description="Polar residues" evidence="9">
    <location>
        <begin position="32"/>
        <end position="41"/>
    </location>
</feature>
<dbReference type="GO" id="GO:0005524">
    <property type="term" value="F:ATP binding"/>
    <property type="evidence" value="ECO:0007669"/>
    <property type="project" value="UniProtKB-UniRule"/>
</dbReference>
<keyword evidence="6 7" id="KW-0067">ATP-binding</keyword>
<dbReference type="InterPro" id="IPR008271">
    <property type="entry name" value="Ser/Thr_kinase_AS"/>
</dbReference>
<dbReference type="FunFam" id="3.30.200.20:FF:000042">
    <property type="entry name" value="Aurora kinase A"/>
    <property type="match status" value="1"/>
</dbReference>
<dbReference type="GO" id="GO:0000776">
    <property type="term" value="C:kinetochore"/>
    <property type="evidence" value="ECO:0007669"/>
    <property type="project" value="TreeGrafter"/>
</dbReference>
<evidence type="ECO:0000259" key="10">
    <source>
        <dbReference type="PROSITE" id="PS50011"/>
    </source>
</evidence>
<evidence type="ECO:0000256" key="1">
    <source>
        <dbReference type="ARBA" id="ARBA00012513"/>
    </source>
</evidence>
<dbReference type="GO" id="GO:0005737">
    <property type="term" value="C:cytoplasm"/>
    <property type="evidence" value="ECO:0007669"/>
    <property type="project" value="TreeGrafter"/>
</dbReference>
<dbReference type="Pfam" id="PF00069">
    <property type="entry name" value="Pkinase"/>
    <property type="match status" value="1"/>
</dbReference>
<dbReference type="AlphaFoldDB" id="A0A6P4ZL09"/>
<dbReference type="OrthoDB" id="4062651at2759"/>
<evidence type="ECO:0000256" key="5">
    <source>
        <dbReference type="ARBA" id="ARBA00022777"/>
    </source>
</evidence>
<gene>
    <name evidence="12" type="primary">LOC109479867</name>
</gene>
<dbReference type="GO" id="GO:0005634">
    <property type="term" value="C:nucleus"/>
    <property type="evidence" value="ECO:0007669"/>
    <property type="project" value="TreeGrafter"/>
</dbReference>
<feature type="binding site" evidence="7">
    <location>
        <position position="84"/>
    </location>
    <ligand>
        <name>ATP</name>
        <dbReference type="ChEBI" id="CHEBI:30616"/>
    </ligand>
</feature>
<dbReference type="InterPro" id="IPR011009">
    <property type="entry name" value="Kinase-like_dom_sf"/>
</dbReference>
<dbReference type="PROSITE" id="PS00107">
    <property type="entry name" value="PROTEIN_KINASE_ATP"/>
    <property type="match status" value="1"/>
</dbReference>
<dbReference type="GO" id="GO:0000922">
    <property type="term" value="C:spindle pole"/>
    <property type="evidence" value="ECO:0007669"/>
    <property type="project" value="TreeGrafter"/>
</dbReference>
<dbReference type="Gene3D" id="1.10.510.10">
    <property type="entry name" value="Transferase(Phosphotransferase) domain 1"/>
    <property type="match status" value="1"/>
</dbReference>
<evidence type="ECO:0000256" key="7">
    <source>
        <dbReference type="PROSITE-ProRule" id="PRU10141"/>
    </source>
</evidence>
<dbReference type="PROSITE" id="PS50011">
    <property type="entry name" value="PROTEIN_KINASE_DOM"/>
    <property type="match status" value="1"/>
</dbReference>
<comment type="similarity">
    <text evidence="8">Belongs to the protein kinase superfamily.</text>
</comment>
<dbReference type="PANTHER" id="PTHR24345">
    <property type="entry name" value="SERINE/THREONINE-PROTEIN KINASE PLK"/>
    <property type="match status" value="1"/>
</dbReference>
<dbReference type="GO" id="GO:0007052">
    <property type="term" value="P:mitotic spindle organization"/>
    <property type="evidence" value="ECO:0007669"/>
    <property type="project" value="TreeGrafter"/>
</dbReference>
<keyword evidence="5" id="KW-0418">Kinase</keyword>
<keyword evidence="3" id="KW-0808">Transferase</keyword>
<feature type="region of interest" description="Disordered" evidence="9">
    <location>
        <begin position="1"/>
        <end position="46"/>
    </location>
</feature>
<name>A0A6P4ZL09_BRABE</name>
<dbReference type="FunFam" id="1.10.510.10:FF:000571">
    <property type="entry name" value="Maternal embryonic leucine zipper kinase"/>
    <property type="match status" value="1"/>
</dbReference>
<dbReference type="GeneID" id="109479867"/>
<dbReference type="InterPro" id="IPR017441">
    <property type="entry name" value="Protein_kinase_ATP_BS"/>
</dbReference>
<evidence type="ECO:0000256" key="8">
    <source>
        <dbReference type="RuleBase" id="RU000304"/>
    </source>
</evidence>
<feature type="compositionally biased region" description="Polar residues" evidence="9">
    <location>
        <begin position="1"/>
        <end position="12"/>
    </location>
</feature>
<proteinExistence type="inferred from homology"/>
<dbReference type="InterPro" id="IPR000719">
    <property type="entry name" value="Prot_kinase_dom"/>
</dbReference>
<dbReference type="Proteomes" id="UP000515135">
    <property type="component" value="Unplaced"/>
</dbReference>
<feature type="compositionally biased region" description="Acidic residues" evidence="9">
    <location>
        <begin position="15"/>
        <end position="29"/>
    </location>
</feature>
<dbReference type="KEGG" id="bbel:109479867"/>
<dbReference type="EC" id="2.7.11.1" evidence="1"/>
<keyword evidence="11" id="KW-1185">Reference proteome</keyword>
<dbReference type="GO" id="GO:0004674">
    <property type="term" value="F:protein serine/threonine kinase activity"/>
    <property type="evidence" value="ECO:0007669"/>
    <property type="project" value="UniProtKB-KW"/>
</dbReference>
<evidence type="ECO:0000256" key="9">
    <source>
        <dbReference type="SAM" id="MobiDB-lite"/>
    </source>
</evidence>
<dbReference type="PROSITE" id="PS00108">
    <property type="entry name" value="PROTEIN_KINASE_ST"/>
    <property type="match status" value="1"/>
</dbReference>
<dbReference type="SMART" id="SM00220">
    <property type="entry name" value="S_TKc"/>
    <property type="match status" value="1"/>
</dbReference>
<organism evidence="11 12">
    <name type="scientific">Branchiostoma belcheri</name>
    <name type="common">Amphioxus</name>
    <dbReference type="NCBI Taxonomy" id="7741"/>
    <lineage>
        <taxon>Eukaryota</taxon>
        <taxon>Metazoa</taxon>
        <taxon>Chordata</taxon>
        <taxon>Cephalochordata</taxon>
        <taxon>Leptocardii</taxon>
        <taxon>Amphioxiformes</taxon>
        <taxon>Branchiostomatidae</taxon>
        <taxon>Branchiostoma</taxon>
    </lineage>
</organism>
<evidence type="ECO:0000256" key="2">
    <source>
        <dbReference type="ARBA" id="ARBA00022527"/>
    </source>
</evidence>
<evidence type="ECO:0000256" key="3">
    <source>
        <dbReference type="ARBA" id="ARBA00022679"/>
    </source>
</evidence>
<evidence type="ECO:0000313" key="12">
    <source>
        <dbReference type="RefSeq" id="XP_019637463.1"/>
    </source>
</evidence>
<evidence type="ECO:0000256" key="6">
    <source>
        <dbReference type="ARBA" id="ARBA00022840"/>
    </source>
</evidence>
<evidence type="ECO:0000313" key="11">
    <source>
        <dbReference type="Proteomes" id="UP000515135"/>
    </source>
</evidence>
<dbReference type="PANTHER" id="PTHR24345:SF43">
    <property type="entry name" value="INACTIVE SERINE_THREONINE-PROTEIN KINASE PLK5"/>
    <property type="match status" value="1"/>
</dbReference>
<reference evidence="12" key="1">
    <citation type="submission" date="2025-08" db="UniProtKB">
        <authorList>
            <consortium name="RefSeq"/>
        </authorList>
    </citation>
    <scope>IDENTIFICATION</scope>
    <source>
        <tissue evidence="12">Gonad</tissue>
    </source>
</reference>
<dbReference type="SUPFAM" id="SSF56112">
    <property type="entry name" value="Protein kinase-like (PK-like)"/>
    <property type="match status" value="1"/>
</dbReference>
<dbReference type="GO" id="GO:0005813">
    <property type="term" value="C:centrosome"/>
    <property type="evidence" value="ECO:0007669"/>
    <property type="project" value="TreeGrafter"/>
</dbReference>
<dbReference type="RefSeq" id="XP_019637463.1">
    <property type="nucleotide sequence ID" value="XM_019781904.1"/>
</dbReference>
<feature type="domain" description="Protein kinase" evidence="10">
    <location>
        <begin position="56"/>
        <end position="309"/>
    </location>
</feature>
<keyword evidence="4 7" id="KW-0547">Nucleotide-binding</keyword>
<accession>A0A6P4ZL09</accession>
<sequence length="340" mass="38295">MSEKPSASTGFATSEECEDPDWSEDETYDPSELSSGSTWSATIPGHLTDPVDGREYTLLRKLGSGRYGKVYYAKCTQEKEYAVKAMRLQDVKQNKLMEVDIHRHLKHPNIVELIRDIEDSSNLYLVLEFCPNKSLEHLLKERKKLKEKEVRPIFRGIVAAVEYVHSRGIVHCDLKPYNVVMGKDMQAKLTDFGASVRICTAASNKMKCGTPSYMAPETLTAKGTQVATFAGDIWALGCILYRMVTGNLAFTYHKLRRKHAGGMYLRLGWLNFTLPCWLSSSARCVVRNCLHIDPTKRPLAEQLMEYEFVKKGQIRSAASVDALDTRCLASCSKDTTCTSR</sequence>
<keyword evidence="2 8" id="KW-0723">Serine/threonine-protein kinase</keyword>
<evidence type="ECO:0000256" key="4">
    <source>
        <dbReference type="ARBA" id="ARBA00022741"/>
    </source>
</evidence>
<protein>
    <recommendedName>
        <fullName evidence="1">non-specific serine/threonine protein kinase</fullName>
        <ecNumber evidence="1">2.7.11.1</ecNumber>
    </recommendedName>
</protein>